<dbReference type="InterPro" id="IPR016087">
    <property type="entry name" value="Chalcone_isomerase"/>
</dbReference>
<accession>A0A2C5ZDU7</accession>
<evidence type="ECO:0000259" key="1">
    <source>
        <dbReference type="Pfam" id="PF16035"/>
    </source>
</evidence>
<organism evidence="2 3">
    <name type="scientific">Ophiocordyceps camponoti-rufipedis</name>
    <dbReference type="NCBI Taxonomy" id="2004952"/>
    <lineage>
        <taxon>Eukaryota</taxon>
        <taxon>Fungi</taxon>
        <taxon>Dikarya</taxon>
        <taxon>Ascomycota</taxon>
        <taxon>Pezizomycotina</taxon>
        <taxon>Sordariomycetes</taxon>
        <taxon>Hypocreomycetidae</taxon>
        <taxon>Hypocreales</taxon>
        <taxon>Ophiocordycipitaceae</taxon>
        <taxon>Ophiocordyceps</taxon>
    </lineage>
</organism>
<dbReference type="InterPro" id="IPR036298">
    <property type="entry name" value="Chalcone_isomerase_sf"/>
</dbReference>
<dbReference type="Proteomes" id="UP000226431">
    <property type="component" value="Unassembled WGS sequence"/>
</dbReference>
<dbReference type="EMBL" id="NJES01000094">
    <property type="protein sequence ID" value="PHH78043.1"/>
    <property type="molecule type" value="Genomic_DNA"/>
</dbReference>
<dbReference type="OrthoDB" id="18193at2759"/>
<dbReference type="AlphaFoldDB" id="A0A2C5ZDU7"/>
<evidence type="ECO:0000313" key="3">
    <source>
        <dbReference type="Proteomes" id="UP000226431"/>
    </source>
</evidence>
<keyword evidence="3" id="KW-1185">Reference proteome</keyword>
<dbReference type="Pfam" id="PF16035">
    <property type="entry name" value="Chalcone_2"/>
    <property type="match status" value="1"/>
</dbReference>
<reference evidence="2 3" key="1">
    <citation type="submission" date="2017-06" db="EMBL/GenBank/DDBJ databases">
        <title>Ant-infecting Ophiocordyceps genomes reveal a high diversity of potential behavioral manipulation genes and a possible major role for enterotoxins.</title>
        <authorList>
            <person name="De Bekker C."/>
            <person name="Evans H.C."/>
            <person name="Brachmann A."/>
            <person name="Hughes D.P."/>
        </authorList>
    </citation>
    <scope>NUCLEOTIDE SEQUENCE [LARGE SCALE GENOMIC DNA]</scope>
    <source>
        <strain evidence="2 3">Map16</strain>
    </source>
</reference>
<evidence type="ECO:0000313" key="2">
    <source>
        <dbReference type="EMBL" id="PHH78043.1"/>
    </source>
</evidence>
<feature type="domain" description="Chalcone isomerase" evidence="1">
    <location>
        <begin position="154"/>
        <end position="354"/>
    </location>
</feature>
<dbReference type="STRING" id="2004952.A0A2C5ZDU7"/>
<dbReference type="PANTHER" id="PTHR47284:SF3">
    <property type="entry name" value="FATTY-ACID-BINDING PROTEIN 2"/>
    <property type="match status" value="1"/>
</dbReference>
<sequence length="373" mass="41171">MPRLQPSLLSRPRTCLFPPLPCRRTFFDSQTGRATQQLNVQKLHSKRRDYEQHRTAFLAAGAAAGIISFVYTGWKLKQTLDANKLRADSVPGETFKVEAGEKRKVVLIDELGREIVPTGDAVVPAFPRTLAVKMDGGQEDGRDGGLVVGADGVDFTLVGLGMRTVTFLGFRVYLVGFYVATQDVARLQKYLISKINPLATTLIPSEKEALRKALLDATEGEETWDAVLREAGCRTAFRVMPVRDTDFHHLRDGFVRAVQTRSQRDSAFHDDEFGLAMERFRAMFNRGKMAKTQELLLIRGAEGRLSVLHGDGGLDGGGRAVVGVVEDERLSRLLWLNYLAGKQVASEAARRNIIEGVMEFVARPVGSVAAQVV</sequence>
<name>A0A2C5ZDU7_9HYPO</name>
<protein>
    <recommendedName>
        <fullName evidence="1">Chalcone isomerase domain-containing protein</fullName>
    </recommendedName>
</protein>
<comment type="caution">
    <text evidence="2">The sequence shown here is derived from an EMBL/GenBank/DDBJ whole genome shotgun (WGS) entry which is preliminary data.</text>
</comment>
<proteinExistence type="predicted"/>
<dbReference type="GO" id="GO:0016872">
    <property type="term" value="F:intramolecular lyase activity"/>
    <property type="evidence" value="ECO:0007669"/>
    <property type="project" value="InterPro"/>
</dbReference>
<dbReference type="PANTHER" id="PTHR47284">
    <property type="entry name" value="FATTY-ACID-BINDING PROTEIN 2"/>
    <property type="match status" value="1"/>
</dbReference>
<gene>
    <name evidence="2" type="ORF">CDD80_7458</name>
</gene>
<dbReference type="SUPFAM" id="SSF54626">
    <property type="entry name" value="Chalcone isomerase"/>
    <property type="match status" value="1"/>
</dbReference>
<dbReference type="Gene3D" id="3.50.70.10">
    <property type="match status" value="1"/>
</dbReference>
<dbReference type="InterPro" id="IPR016088">
    <property type="entry name" value="Chalcone_isomerase_3-sand"/>
</dbReference>